<feature type="compositionally biased region" description="Low complexity" evidence="1">
    <location>
        <begin position="2235"/>
        <end position="2249"/>
    </location>
</feature>
<feature type="compositionally biased region" description="Low complexity" evidence="1">
    <location>
        <begin position="1416"/>
        <end position="1429"/>
    </location>
</feature>
<dbReference type="InterPro" id="IPR036638">
    <property type="entry name" value="HLH_DNA-bd_sf"/>
</dbReference>
<feature type="compositionally biased region" description="Low complexity" evidence="1">
    <location>
        <begin position="1976"/>
        <end position="1987"/>
    </location>
</feature>
<feature type="compositionally biased region" description="Polar residues" evidence="1">
    <location>
        <begin position="2040"/>
        <end position="2063"/>
    </location>
</feature>
<dbReference type="Gene3D" id="4.10.280.10">
    <property type="entry name" value="Helix-loop-helix DNA-binding domain"/>
    <property type="match status" value="1"/>
</dbReference>
<feature type="compositionally biased region" description="Low complexity" evidence="1">
    <location>
        <begin position="1864"/>
        <end position="1884"/>
    </location>
</feature>
<feature type="compositionally biased region" description="Basic and acidic residues" evidence="1">
    <location>
        <begin position="1289"/>
        <end position="1304"/>
    </location>
</feature>
<evidence type="ECO:0000313" key="4">
    <source>
        <dbReference type="Proteomes" id="UP001195483"/>
    </source>
</evidence>
<feature type="region of interest" description="Disordered" evidence="1">
    <location>
        <begin position="894"/>
        <end position="1122"/>
    </location>
</feature>
<feature type="region of interest" description="Disordered" evidence="1">
    <location>
        <begin position="715"/>
        <end position="742"/>
    </location>
</feature>
<dbReference type="CDD" id="cd18910">
    <property type="entry name" value="bHLHzip_USF3"/>
    <property type="match status" value="1"/>
</dbReference>
<feature type="compositionally biased region" description="Polar residues" evidence="1">
    <location>
        <begin position="1642"/>
        <end position="1659"/>
    </location>
</feature>
<feature type="compositionally biased region" description="Polar residues" evidence="1">
    <location>
        <begin position="1993"/>
        <end position="2021"/>
    </location>
</feature>
<feature type="region of interest" description="Disordered" evidence="1">
    <location>
        <begin position="335"/>
        <end position="374"/>
    </location>
</feature>
<feature type="compositionally biased region" description="Low complexity" evidence="1">
    <location>
        <begin position="175"/>
        <end position="186"/>
    </location>
</feature>
<feature type="compositionally biased region" description="Polar residues" evidence="1">
    <location>
        <begin position="2252"/>
        <end position="2279"/>
    </location>
</feature>
<reference evidence="3" key="1">
    <citation type="journal article" date="2021" name="Genome Biol. Evol.">
        <title>A High-Quality Reference Genome for a Parasitic Bivalve with Doubly Uniparental Inheritance (Bivalvia: Unionida).</title>
        <authorList>
            <person name="Smith C.H."/>
        </authorList>
    </citation>
    <scope>NUCLEOTIDE SEQUENCE</scope>
    <source>
        <strain evidence="3">CHS0354</strain>
    </source>
</reference>
<feature type="region of interest" description="Disordered" evidence="1">
    <location>
        <begin position="150"/>
        <end position="208"/>
    </location>
</feature>
<feature type="compositionally biased region" description="Low complexity" evidence="1">
    <location>
        <begin position="2177"/>
        <end position="2188"/>
    </location>
</feature>
<feature type="compositionally biased region" description="Polar residues" evidence="1">
    <location>
        <begin position="1254"/>
        <end position="1266"/>
    </location>
</feature>
<comment type="caution">
    <text evidence="3">The sequence shown here is derived from an EMBL/GenBank/DDBJ whole genome shotgun (WGS) entry which is preliminary data.</text>
</comment>
<feature type="compositionally biased region" description="Polar residues" evidence="1">
    <location>
        <begin position="1959"/>
        <end position="1975"/>
    </location>
</feature>
<feature type="region of interest" description="Disordered" evidence="1">
    <location>
        <begin position="1864"/>
        <end position="1947"/>
    </location>
</feature>
<feature type="region of interest" description="Disordered" evidence="1">
    <location>
        <begin position="1173"/>
        <end position="1226"/>
    </location>
</feature>
<feature type="compositionally biased region" description="Polar residues" evidence="1">
    <location>
        <begin position="1108"/>
        <end position="1122"/>
    </location>
</feature>
<feature type="compositionally biased region" description="Low complexity" evidence="1">
    <location>
        <begin position="1095"/>
        <end position="1107"/>
    </location>
</feature>
<dbReference type="Pfam" id="PF00010">
    <property type="entry name" value="HLH"/>
    <property type="match status" value="1"/>
</dbReference>
<feature type="compositionally biased region" description="Basic residues" evidence="1">
    <location>
        <begin position="1271"/>
        <end position="1281"/>
    </location>
</feature>
<feature type="compositionally biased region" description="Low complexity" evidence="1">
    <location>
        <begin position="1329"/>
        <end position="1340"/>
    </location>
</feature>
<gene>
    <name evidence="3" type="ORF">CHS0354_008421</name>
</gene>
<feature type="region of interest" description="Disordered" evidence="1">
    <location>
        <begin position="831"/>
        <end position="850"/>
    </location>
</feature>
<organism evidence="3 4">
    <name type="scientific">Potamilus streckersoni</name>
    <dbReference type="NCBI Taxonomy" id="2493646"/>
    <lineage>
        <taxon>Eukaryota</taxon>
        <taxon>Metazoa</taxon>
        <taxon>Spiralia</taxon>
        <taxon>Lophotrochozoa</taxon>
        <taxon>Mollusca</taxon>
        <taxon>Bivalvia</taxon>
        <taxon>Autobranchia</taxon>
        <taxon>Heteroconchia</taxon>
        <taxon>Palaeoheterodonta</taxon>
        <taxon>Unionida</taxon>
        <taxon>Unionoidea</taxon>
        <taxon>Unionidae</taxon>
        <taxon>Ambleminae</taxon>
        <taxon>Lampsilini</taxon>
        <taxon>Potamilus</taxon>
    </lineage>
</organism>
<dbReference type="Proteomes" id="UP001195483">
    <property type="component" value="Unassembled WGS sequence"/>
</dbReference>
<feature type="compositionally biased region" description="Polar residues" evidence="1">
    <location>
        <begin position="2076"/>
        <end position="2131"/>
    </location>
</feature>
<feature type="compositionally biased region" description="Low complexity" evidence="1">
    <location>
        <begin position="1004"/>
        <end position="1015"/>
    </location>
</feature>
<name>A0AAE0RPQ1_9BIVA</name>
<feature type="region of interest" description="Disordered" evidence="1">
    <location>
        <begin position="2360"/>
        <end position="2387"/>
    </location>
</feature>
<feature type="region of interest" description="Disordered" evidence="1">
    <location>
        <begin position="2229"/>
        <end position="2279"/>
    </location>
</feature>
<reference evidence="3" key="3">
    <citation type="submission" date="2023-05" db="EMBL/GenBank/DDBJ databases">
        <authorList>
            <person name="Smith C.H."/>
        </authorList>
    </citation>
    <scope>NUCLEOTIDE SEQUENCE</scope>
    <source>
        <strain evidence="3">CHS0354</strain>
        <tissue evidence="3">Mantle</tissue>
    </source>
</reference>
<dbReference type="PROSITE" id="PS50888">
    <property type="entry name" value="BHLH"/>
    <property type="match status" value="1"/>
</dbReference>
<sequence length="2439" mass="262030">MTSKHRDRSSLKERGSVREGNPTDDTEGVNIVLSQGSVFNGTMREGDTSQLIQTTGNNSQQSDRDRKRMIHNEVEKKRKEKIKYWISKIGEILPTITLKERETPSTLEIVEKAYQYIVELRDKNEQLMQARVDQEEGVSMLNMDIDWDGKKTGSKSDTSSAFLDSSGDNSTEIKSTNNGVSSTTDGTGSGSKEDTSKSKSKNKRRNTISVQLENLKNARSQQEKELQSQQELITSSVSVPEEMNIIGTAQIGGVHGNQFLSHQNMLYNPVMVTGNNQFMIPGGMQNSLQNNISHSLGSSVGNAFGNSGMSNEKASAETAGTGLLQLAMQDAGITPHSGGHGNHLGEGLSVSAPASPAPELTSEEEQIEGSSPQNSALQTLASVASKTQNMSMAGGMGSSSVPGMSSSQMIQSNALMTCTTQTISSNIPIMSTGHMPGYQQMIHAGNNVVNMQMSVPMNVLQNSGMSGPVQHQQIMFINEQGFPMIATVPVGVDANNPSSANKMNNFPQQHLMKDQQNMDPSSMSNQAMVLAQQQANLLQNQMMGGSSSQFQNMALQQQNMLLQQQQISGQFQGNQFIQSQAQGQGQFQGHFQLQGQHQFQVPGSSGQIPGIMHQNTNLVLPVNQNGSYLALNTMPNQPSQLPSALILPNGQIIPVVSNPQTLTSQTGIINANAQMQQRVGVQQQFQAQFQAGTDGTLTQANSALMNPNQVIVGQGQTQGQIHIHSVQQGQGQPQSVHQSQIQDQQSMDILMNTSSSANQKSSAAASSSTSSNSSIQNMVITTQVKSSASQKADVFTAANVHPDTNVTNMMGHGMRNVSSAQGIVTLPSGQISGTDNPGIQPQPVPQNQSSYQSQAIQQVAAKSTPILITLPVNGQPTSVLVDPTTMQVLGQFQPPVSTQSQIQTSVSTSQTGMPSTPTTMPNTASTSSSSSSKKNKKNNQRTICPKPTTGGSDGTKTSTGSSSSSKKKSKSSIKADKESTEQPDSVSDGLHIEIPESTMEPDTSTHTTESTSSETDILAKAAESIFSSPNEISPTISGFYNPANEDNPLHIDTSAGETEDDGNASPQKQAMEVERDNNDGLNTKQGGNRPEKDSSSVGENNSSNVRNANSITSSSCDQGMNNTGTAKEIVIGKLPDSMTDFFHESQAEDRTLEIHMDLTEDHFMEPAVTSACVEAKKNKKSKKPSATSTSLENQTKPKPEVQQMQDSKGKVTSKKQGTEEIIFPETITFSENELDDVLDRVESAVLEGADGFGTSLTDSCESPGTASKSSSGKKSKSKRSKTTADIEQEPPHKRTKQCKDKANKMSDQTNVKHMSVYDFNGDASDDIGSPLLPLHLSKSSVAPDAPSMPLLVKSSGPEMAITTESNPHPQHSPSKSQTSSKKSSKGISNSQSKLRNEAGKGISNSQAKISSEHITSPPLSAPVLSSPKLNRSSAKMTADNLNSADESPKVTQSSTISYYPLPVDKRMASREETNSSRIVSQTLESITGLNTVTNMDANSSLLSLSMTSMSPTFATIDDPSQPHNSSKLSSNMQVNDTSPRSSLSTHTAPQNPNTVQPNSNNPLNQGMYDSQRDSSGIDSSNPPVSGISQPTSNSLQARHAQDSAQTKNNSGITSEMGVAEPNTLKSPQAGFGSPPPNFSSSVGDTSNSLTLPSDYTMTTKEPLPASSSSNTFNRNNFSSPYSAEMLFNSPSKQGINVKSPHGQSTIATSAKDIRNKSNANSSMPEILKQQNKIYSAENFVHSSQNDILRNQPDTMRGDKRQSANKQLRSVNTDTSDGSFARLQNESSSDAFNFANIGLNLTPIASSGSSYMDSLNLPGNTPATVSANSFSFSLSSATGTTKSTSSSVGHHPFSFYPMLPSVSQPSQFSPSIAMSQSQQPPQMSPGLFRHELNRGNNSHEVTNKPSCSKEKMPSSHGQSSMQEPFSFSMSRSNTSHEHMSHDQNFFSDPQRRQGIADANKNQSDQLRNTQKQLTDVSNSQSRNPSSSQTEKRNVTSMDRTPQLHSSNQPYFSPTGFSSSQPMNTPPLHHPPLLSNEENRRTMTNRSPYDSNFTNPSNQGFSSLNLPYGGNRYEGGSMNFNRDSSGTQPLSHTPPNQSSAGRKSANPPSSSENTKSTKQPQSQLPMNPQQHPPVSQGPMTGPAAPSTSSRPTPPNPSLRHTPPQVTPPQSVPANQQMPQTRQQKQSSRASKQQKKSNKQLYPEVDSNLSHSIFEPNRSMTPFFPLQNLSPQSRAVQGEGPPFLPGNFFNPGSRLANSNTPMPKTSDISFNQLFQPGRSQNGLGLNFQPGFGMNMNMNMNMNSVHGNHGNGPITPHSGSVGVTPHMGNFSLSNIFSDSASQSESLNISPIKFSHTNPILSHQPGMDPNSLQHHHQGSSLYHNRSHPPTPSMMSINSILGPNPHGFDGRSIGQMNTSMAPPFHGHGNPAMFAMPPLNFSMHDH</sequence>
<feature type="compositionally biased region" description="Basic and acidic residues" evidence="1">
    <location>
        <begin position="8"/>
        <end position="17"/>
    </location>
</feature>
<feature type="region of interest" description="Disordered" evidence="1">
    <location>
        <begin position="1513"/>
        <end position="1673"/>
    </location>
</feature>
<dbReference type="GO" id="GO:0046983">
    <property type="term" value="F:protein dimerization activity"/>
    <property type="evidence" value="ECO:0007669"/>
    <property type="project" value="InterPro"/>
</dbReference>
<feature type="compositionally biased region" description="Polar residues" evidence="1">
    <location>
        <begin position="1914"/>
        <end position="1932"/>
    </location>
</feature>
<feature type="compositionally biased region" description="Polar residues" evidence="1">
    <location>
        <begin position="48"/>
        <end position="61"/>
    </location>
</feature>
<feature type="compositionally biased region" description="Low complexity" evidence="1">
    <location>
        <begin position="1365"/>
        <end position="1393"/>
    </location>
</feature>
<feature type="region of interest" description="Disordered" evidence="1">
    <location>
        <begin position="1692"/>
        <end position="1719"/>
    </location>
</feature>
<reference evidence="3" key="2">
    <citation type="journal article" date="2021" name="Genome Biol. Evol.">
        <title>Developing a high-quality reference genome for a parasitic bivalve with doubly uniparental inheritance (Bivalvia: Unionida).</title>
        <authorList>
            <person name="Smith C.H."/>
        </authorList>
    </citation>
    <scope>NUCLEOTIDE SEQUENCE</scope>
    <source>
        <strain evidence="3">CHS0354</strain>
        <tissue evidence="3">Mantle</tissue>
    </source>
</reference>
<feature type="region of interest" description="Disordered" evidence="1">
    <location>
        <begin position="1959"/>
        <end position="2202"/>
    </location>
</feature>
<dbReference type="EMBL" id="JAEAOA010000557">
    <property type="protein sequence ID" value="KAK3577327.1"/>
    <property type="molecule type" value="Genomic_DNA"/>
</dbReference>
<keyword evidence="4" id="KW-1185">Reference proteome</keyword>
<feature type="compositionally biased region" description="Polar residues" evidence="1">
    <location>
        <begin position="1430"/>
        <end position="1455"/>
    </location>
</feature>
<dbReference type="InterPro" id="IPR011598">
    <property type="entry name" value="bHLH_dom"/>
</dbReference>
<feature type="region of interest" description="Disordered" evidence="1">
    <location>
        <begin position="1"/>
        <end position="68"/>
    </location>
</feature>
<feature type="compositionally biased region" description="Polar residues" evidence="1">
    <location>
        <begin position="1521"/>
        <end position="1613"/>
    </location>
</feature>
<evidence type="ECO:0000313" key="3">
    <source>
        <dbReference type="EMBL" id="KAK3577327.1"/>
    </source>
</evidence>
<feature type="compositionally biased region" description="Polar residues" evidence="1">
    <location>
        <begin position="1191"/>
        <end position="1206"/>
    </location>
</feature>
<feature type="region of interest" description="Disordered" evidence="1">
    <location>
        <begin position="1745"/>
        <end position="1779"/>
    </location>
</feature>
<feature type="compositionally biased region" description="Polar residues" evidence="1">
    <location>
        <begin position="1402"/>
        <end position="1414"/>
    </location>
</feature>
<feature type="compositionally biased region" description="Low complexity" evidence="1">
    <location>
        <begin position="948"/>
        <end position="964"/>
    </location>
</feature>
<feature type="region of interest" description="Disordered" evidence="1">
    <location>
        <begin position="1250"/>
        <end position="1455"/>
    </location>
</feature>
<feature type="domain" description="BHLH" evidence="2">
    <location>
        <begin position="66"/>
        <end position="120"/>
    </location>
</feature>
<feature type="compositionally biased region" description="Polar residues" evidence="1">
    <location>
        <begin position="1692"/>
        <end position="1708"/>
    </location>
</feature>
<dbReference type="InterPro" id="IPR048064">
    <property type="entry name" value="USF3_bHLH"/>
</dbReference>
<dbReference type="SUPFAM" id="SSF47459">
    <property type="entry name" value="HLH, helix-loop-helix DNA-binding domain"/>
    <property type="match status" value="1"/>
</dbReference>
<protein>
    <recommendedName>
        <fullName evidence="2">BHLH domain-containing protein</fullName>
    </recommendedName>
</protein>
<feature type="compositionally biased region" description="Polar residues" evidence="1">
    <location>
        <begin position="161"/>
        <end position="174"/>
    </location>
</feature>
<feature type="compositionally biased region" description="Polar residues" evidence="1">
    <location>
        <begin position="1893"/>
        <end position="1905"/>
    </location>
</feature>
<evidence type="ECO:0000256" key="1">
    <source>
        <dbReference type="SAM" id="MobiDB-lite"/>
    </source>
</evidence>
<accession>A0AAE0RPQ1</accession>
<feature type="compositionally biased region" description="Polar residues" evidence="1">
    <location>
        <begin position="1025"/>
        <end position="1038"/>
    </location>
</feature>
<feature type="compositionally biased region" description="Low complexity" evidence="1">
    <location>
        <begin position="894"/>
        <end position="932"/>
    </location>
</feature>
<proteinExistence type="predicted"/>
<evidence type="ECO:0000259" key="2">
    <source>
        <dbReference type="PROSITE" id="PS50888"/>
    </source>
</evidence>
<feature type="compositionally biased region" description="Polar residues" evidence="1">
    <location>
        <begin position="1763"/>
        <end position="1779"/>
    </location>
</feature>